<dbReference type="AlphaFoldDB" id="K9WEW1"/>
<accession>K9WEW1</accession>
<proteinExistence type="predicted"/>
<dbReference type="EMBL" id="CP003630">
    <property type="protein sequence ID" value="AFZ18945.1"/>
    <property type="molecule type" value="Genomic_DNA"/>
</dbReference>
<sequence>MTFYQESSNYRRIESAQRNVVSGMKTLLFHALLATFGCCSLITGLQKSAYAANLTVLSPSESELSTLSSESLLGLENRNASEDYSTIFSETQPLREWQPIFLSQNTEVPLIQVPTVILDLINSVEVNTGASSLDSDELLKVRYRMNLS</sequence>
<dbReference type="HOGENOM" id="CLU_1756782_0_0_3"/>
<protein>
    <submittedName>
        <fullName evidence="1">Uncharacterized protein</fullName>
    </submittedName>
</protein>
<keyword evidence="2" id="KW-1185">Reference proteome</keyword>
<reference evidence="1 2" key="1">
    <citation type="submission" date="2012-06" db="EMBL/GenBank/DDBJ databases">
        <title>Finished chromosome of genome of Microcoleus sp. PCC 7113.</title>
        <authorList>
            <consortium name="US DOE Joint Genome Institute"/>
            <person name="Gugger M."/>
            <person name="Coursin T."/>
            <person name="Rippka R."/>
            <person name="Tandeau De Marsac N."/>
            <person name="Huntemann M."/>
            <person name="Wei C.-L."/>
            <person name="Han J."/>
            <person name="Detter J.C."/>
            <person name="Han C."/>
            <person name="Tapia R."/>
            <person name="Chen A."/>
            <person name="Kyrpides N."/>
            <person name="Mavromatis K."/>
            <person name="Markowitz V."/>
            <person name="Szeto E."/>
            <person name="Ivanova N."/>
            <person name="Pagani I."/>
            <person name="Pati A."/>
            <person name="Goodwin L."/>
            <person name="Nordberg H.P."/>
            <person name="Cantor M.N."/>
            <person name="Hua S.X."/>
            <person name="Woyke T."/>
            <person name="Kerfeld C.A."/>
        </authorList>
    </citation>
    <scope>NUCLEOTIDE SEQUENCE [LARGE SCALE GENOMIC DNA]</scope>
    <source>
        <strain evidence="1 2">PCC 7113</strain>
    </source>
</reference>
<dbReference type="STRING" id="1173027.Mic7113_3206"/>
<name>K9WEW1_9CYAN</name>
<evidence type="ECO:0000313" key="2">
    <source>
        <dbReference type="Proteomes" id="UP000010471"/>
    </source>
</evidence>
<evidence type="ECO:0000313" key="1">
    <source>
        <dbReference type="EMBL" id="AFZ18945.1"/>
    </source>
</evidence>
<dbReference type="RefSeq" id="WP_015183089.1">
    <property type="nucleotide sequence ID" value="NC_019738.1"/>
</dbReference>
<dbReference type="Proteomes" id="UP000010471">
    <property type="component" value="Chromosome"/>
</dbReference>
<gene>
    <name evidence="1" type="ORF">Mic7113_3206</name>
</gene>
<dbReference type="KEGG" id="mic:Mic7113_3206"/>
<organism evidence="1 2">
    <name type="scientific">Allocoleopsis franciscana PCC 7113</name>
    <dbReference type="NCBI Taxonomy" id="1173027"/>
    <lineage>
        <taxon>Bacteria</taxon>
        <taxon>Bacillati</taxon>
        <taxon>Cyanobacteriota</taxon>
        <taxon>Cyanophyceae</taxon>
        <taxon>Coleofasciculales</taxon>
        <taxon>Coleofasciculaceae</taxon>
        <taxon>Allocoleopsis</taxon>
        <taxon>Allocoleopsis franciscana</taxon>
    </lineage>
</organism>